<evidence type="ECO:0000256" key="1">
    <source>
        <dbReference type="ARBA" id="ARBA00022729"/>
    </source>
</evidence>
<feature type="signal peptide" evidence="2">
    <location>
        <begin position="1"/>
        <end position="29"/>
    </location>
</feature>
<dbReference type="Proteomes" id="UP000191040">
    <property type="component" value="Chromosome I"/>
</dbReference>
<dbReference type="PANTHER" id="PTHR30570:SF1">
    <property type="entry name" value="PHOSPHATE-BINDING PROTEIN PSTS"/>
    <property type="match status" value="1"/>
</dbReference>
<organism evidence="5 6">
    <name type="scientific">Aeromicrobium choanae</name>
    <dbReference type="NCBI Taxonomy" id="1736691"/>
    <lineage>
        <taxon>Bacteria</taxon>
        <taxon>Bacillati</taxon>
        <taxon>Actinomycetota</taxon>
        <taxon>Actinomycetes</taxon>
        <taxon>Propionibacteriales</taxon>
        <taxon>Nocardioidaceae</taxon>
        <taxon>Aeromicrobium</taxon>
    </lineage>
</organism>
<dbReference type="AlphaFoldDB" id="A0A1T4Z6L2"/>
<sequence>MKRNRVSAVTAGAALVVGSTLTLMSPAVAADVNPFDPTFVPNTTDDLVGVGSDTTQIVTHDIAVAYNAGRASGRIASFAADGAPATVTLRSGLAAITRPNGSGAGKKLLYAPDNNPHVSFARSSSTLNPAEITGGLKQAAFAVDGLQMAVSSSATNAPAELTIDQILRIYKGEVTNWSQVGGRPGAIRALIPQSGSGTLSFFTSQLTAANGGIPFTPVASSTQEHSDVDVKGDPNAIAPFSSARATITSTVDALGGWKATRAVYNVVRTADLASGTLGSTLTNVFGEDGWICGPDGRAVIERAGFEQLASTEDGGACGQFVTDPVSNLKTSDQADAVATTTTLAASAPGNRTVALRATVGTGGGAPAAGKVEFREGESVVGSAFTSGGVASLTLSGVSVGSHQYTATFVPTRANDFTPSESAPQQVVVKTPAAVTVTGVSAPYGKAKTVTVKATVNGAAATGSVRVAVGTGAARAYPLSRGTATVPVAAGTAAGALRVVASLPGSASVDPASRTFTLKIAKAKGSVTAKLVKAKVKASQRGVLRVTVKPAGVPVTGKVTVKAGSKVVGRGVVRNGKVTVKLAKLKKGTHRLVVSYGGDRNVTGAKARTLKVKVTR</sequence>
<evidence type="ECO:0000256" key="2">
    <source>
        <dbReference type="SAM" id="SignalP"/>
    </source>
</evidence>
<keyword evidence="1 2" id="KW-0732">Signal</keyword>
<dbReference type="PANTHER" id="PTHR30570">
    <property type="entry name" value="PERIPLASMIC PHOSPHATE BINDING COMPONENT OF PHOSPHATE ABC TRANSPORTER"/>
    <property type="match status" value="1"/>
</dbReference>
<dbReference type="GO" id="GO:0005975">
    <property type="term" value="P:carbohydrate metabolic process"/>
    <property type="evidence" value="ECO:0007669"/>
    <property type="project" value="UniProtKB-ARBA"/>
</dbReference>
<reference evidence="6" key="1">
    <citation type="submission" date="2017-02" db="EMBL/GenBank/DDBJ databases">
        <authorList>
            <person name="Varghese N."/>
            <person name="Submissions S."/>
        </authorList>
    </citation>
    <scope>NUCLEOTIDE SEQUENCE [LARGE SCALE GENOMIC DNA]</scope>
    <source>
        <strain evidence="6">9H-4</strain>
    </source>
</reference>
<proteinExistence type="predicted"/>
<gene>
    <name evidence="5" type="ORF">SAMN06295964_2781</name>
</gene>
<dbReference type="SUPFAM" id="SSF53850">
    <property type="entry name" value="Periplasmic binding protein-like II"/>
    <property type="match status" value="1"/>
</dbReference>
<dbReference type="EMBL" id="LT796768">
    <property type="protein sequence ID" value="SKB09586.1"/>
    <property type="molecule type" value="Genomic_DNA"/>
</dbReference>
<dbReference type="Pfam" id="PF16640">
    <property type="entry name" value="Big_3_5"/>
    <property type="match status" value="2"/>
</dbReference>
<dbReference type="InterPro" id="IPR013783">
    <property type="entry name" value="Ig-like_fold"/>
</dbReference>
<feature type="chain" id="PRO_5012707568" evidence="2">
    <location>
        <begin position="30"/>
        <end position="615"/>
    </location>
</feature>
<evidence type="ECO:0000313" key="5">
    <source>
        <dbReference type="EMBL" id="SKB09586.1"/>
    </source>
</evidence>
<protein>
    <submittedName>
        <fullName evidence="5">Ig-like domain (Group 3)</fullName>
    </submittedName>
</protein>
<dbReference type="Pfam" id="PF12849">
    <property type="entry name" value="PBP_like_2"/>
    <property type="match status" value="1"/>
</dbReference>
<feature type="domain" description="PBP" evidence="3">
    <location>
        <begin position="47"/>
        <end position="267"/>
    </location>
</feature>
<feature type="domain" description="Bacterial Ig-like" evidence="4">
    <location>
        <begin position="533"/>
        <end position="614"/>
    </location>
</feature>
<dbReference type="Gene3D" id="2.60.40.10">
    <property type="entry name" value="Immunoglobulins"/>
    <property type="match status" value="2"/>
</dbReference>
<dbReference type="Gene3D" id="3.40.190.10">
    <property type="entry name" value="Periplasmic binding protein-like II"/>
    <property type="match status" value="1"/>
</dbReference>
<dbReference type="InterPro" id="IPR032109">
    <property type="entry name" value="Big_3_5"/>
</dbReference>
<evidence type="ECO:0000259" key="3">
    <source>
        <dbReference type="Pfam" id="PF12849"/>
    </source>
</evidence>
<dbReference type="RefSeq" id="WP_078700699.1">
    <property type="nucleotide sequence ID" value="NZ_LT796768.1"/>
</dbReference>
<evidence type="ECO:0000313" key="6">
    <source>
        <dbReference type="Proteomes" id="UP000191040"/>
    </source>
</evidence>
<dbReference type="STRING" id="1736691.SAMN06295964_2781"/>
<evidence type="ECO:0000259" key="4">
    <source>
        <dbReference type="Pfam" id="PF16640"/>
    </source>
</evidence>
<dbReference type="InterPro" id="IPR024370">
    <property type="entry name" value="PBP_domain"/>
</dbReference>
<feature type="domain" description="Bacterial Ig-like" evidence="4">
    <location>
        <begin position="345"/>
        <end position="428"/>
    </location>
</feature>
<dbReference type="InterPro" id="IPR050811">
    <property type="entry name" value="Phosphate_ABC_transporter"/>
</dbReference>
<keyword evidence="6" id="KW-1185">Reference proteome</keyword>
<accession>A0A1T4Z6L2</accession>
<name>A0A1T4Z6L2_9ACTN</name>
<dbReference type="OrthoDB" id="3636760at2"/>